<keyword evidence="2" id="KW-1185">Reference proteome</keyword>
<dbReference type="Proteomes" id="UP000324065">
    <property type="component" value="Unassembled WGS sequence"/>
</dbReference>
<evidence type="ECO:0000313" key="1">
    <source>
        <dbReference type="EMBL" id="KAA5604660.1"/>
    </source>
</evidence>
<dbReference type="Gene3D" id="3.90.1140.10">
    <property type="entry name" value="Cyclic phosphodiesterase"/>
    <property type="match status" value="1"/>
</dbReference>
<gene>
    <name evidence="1" type="ORF">F1188_14700</name>
</gene>
<name>A0A5M6I8S0_9PROT</name>
<evidence type="ECO:0000313" key="2">
    <source>
        <dbReference type="Proteomes" id="UP000324065"/>
    </source>
</evidence>
<dbReference type="Pfam" id="PF06299">
    <property type="entry name" value="DUF1045"/>
    <property type="match status" value="1"/>
</dbReference>
<dbReference type="AlphaFoldDB" id="A0A5M6I8S0"/>
<protein>
    <submittedName>
        <fullName evidence="1">DUF1045 domain-containing protein</fullName>
    </submittedName>
</protein>
<dbReference type="NCBIfam" id="TIGR03223">
    <property type="entry name" value="Phn_opern_protn"/>
    <property type="match status" value="1"/>
</dbReference>
<dbReference type="OrthoDB" id="4954742at2"/>
<comment type="caution">
    <text evidence="1">The sequence shown here is derived from an EMBL/GenBank/DDBJ whole genome shotgun (WGS) entry which is preliminary data.</text>
</comment>
<organism evidence="1 2">
    <name type="scientific">Roseospira marina</name>
    <dbReference type="NCBI Taxonomy" id="140057"/>
    <lineage>
        <taxon>Bacteria</taxon>
        <taxon>Pseudomonadati</taxon>
        <taxon>Pseudomonadota</taxon>
        <taxon>Alphaproteobacteria</taxon>
        <taxon>Rhodospirillales</taxon>
        <taxon>Rhodospirillaceae</taxon>
        <taxon>Roseospira</taxon>
    </lineage>
</organism>
<reference evidence="1 2" key="1">
    <citation type="submission" date="2019-09" db="EMBL/GenBank/DDBJ databases">
        <title>Genome sequence of Roseospira marina, one of the more divergent members of the non-sulfur purple photosynthetic bacterial family, the Rhodospirillaceae.</title>
        <authorList>
            <person name="Meyer T."/>
            <person name="Kyndt J."/>
        </authorList>
    </citation>
    <scope>NUCLEOTIDE SEQUENCE [LARGE SCALE GENOMIC DNA]</scope>
    <source>
        <strain evidence="1 2">DSM 15113</strain>
    </source>
</reference>
<dbReference type="PIRSF" id="PIRSF033328">
    <property type="entry name" value="Phest_Mll4975"/>
    <property type="match status" value="1"/>
</dbReference>
<sequence length="235" mass="25004">MTSPRYALYHAPEPGSPLAEQAVLWLGRDAETAEAREHPAVPGLDAGRIARLTASPRFYGFHGTLKAPFALAPGTTPDDLVAAVDRFAVDRAPFTIPPLTVAALGGFLALVPSAPSPALEDLAAACVQTFDGFRAPPAPDEVARRQAAGLTAAQAALLDRWGYPYVLGEFRFHMTLTGRIDDPAERAAVADALTHLFAPLLGAPEPVTGVAVFHQPDRTQPFRVIHRARFGESQA</sequence>
<proteinExistence type="predicted"/>
<dbReference type="RefSeq" id="WP_150063199.1">
    <property type="nucleotide sequence ID" value="NZ_JACHII010000011.1"/>
</dbReference>
<dbReference type="EMBL" id="VWPJ01000015">
    <property type="protein sequence ID" value="KAA5604660.1"/>
    <property type="molecule type" value="Genomic_DNA"/>
</dbReference>
<dbReference type="InterPro" id="IPR009389">
    <property type="entry name" value="DUF1045"/>
</dbReference>
<accession>A0A5M6I8S0</accession>